<dbReference type="AlphaFoldDB" id="A0A6A0A709"/>
<evidence type="ECO:0000256" key="8">
    <source>
        <dbReference type="ARBA" id="ARBA00022833"/>
    </source>
</evidence>
<dbReference type="InterPro" id="IPR006845">
    <property type="entry name" value="Pex_N"/>
</dbReference>
<dbReference type="InterPro" id="IPR013057">
    <property type="entry name" value="AA_transpt_TM"/>
</dbReference>
<keyword evidence="5 14" id="KW-0812">Transmembrane</keyword>
<evidence type="ECO:0000256" key="10">
    <source>
        <dbReference type="ARBA" id="ARBA00022970"/>
    </source>
</evidence>
<dbReference type="GO" id="GO:0015179">
    <property type="term" value="F:L-amino acid transmembrane transporter activity"/>
    <property type="evidence" value="ECO:0007669"/>
    <property type="project" value="TreeGrafter"/>
</dbReference>
<evidence type="ECO:0000256" key="7">
    <source>
        <dbReference type="ARBA" id="ARBA00022771"/>
    </source>
</evidence>
<keyword evidence="4" id="KW-0813">Transport</keyword>
<feature type="transmembrane region" description="Helical" evidence="14">
    <location>
        <begin position="197"/>
        <end position="223"/>
    </location>
</feature>
<evidence type="ECO:0000259" key="15">
    <source>
        <dbReference type="Pfam" id="PF01490"/>
    </source>
</evidence>
<evidence type="ECO:0000313" key="18">
    <source>
        <dbReference type="Proteomes" id="UP000485058"/>
    </source>
</evidence>
<evidence type="ECO:0000259" key="16">
    <source>
        <dbReference type="Pfam" id="PF04757"/>
    </source>
</evidence>
<keyword evidence="6" id="KW-0479">Metal-binding</keyword>
<dbReference type="GO" id="GO:0015031">
    <property type="term" value="P:protein transport"/>
    <property type="evidence" value="ECO:0007669"/>
    <property type="project" value="UniProtKB-KW"/>
</dbReference>
<comment type="pathway">
    <text evidence="2">Protein modification; protein ubiquitination.</text>
</comment>
<evidence type="ECO:0000256" key="3">
    <source>
        <dbReference type="ARBA" id="ARBA00008704"/>
    </source>
</evidence>
<evidence type="ECO:0008006" key="19">
    <source>
        <dbReference type="Google" id="ProtNLM"/>
    </source>
</evidence>
<dbReference type="PANTHER" id="PTHR22950:SF652">
    <property type="entry name" value="TRANSMEMBRANE AMINO ACID TRANSPORTER FAMILY PROTEIN"/>
    <property type="match status" value="1"/>
</dbReference>
<keyword evidence="11 14" id="KW-1133">Transmembrane helix</keyword>
<comment type="similarity">
    <text evidence="3">Belongs to the pex2/pex10/pex12 family.</text>
</comment>
<keyword evidence="9" id="KW-0653">Protein transport</keyword>
<feature type="transmembrane region" description="Helical" evidence="14">
    <location>
        <begin position="315"/>
        <end position="338"/>
    </location>
</feature>
<keyword evidence="12 14" id="KW-0472">Membrane</keyword>
<evidence type="ECO:0000256" key="1">
    <source>
        <dbReference type="ARBA" id="ARBA00004585"/>
    </source>
</evidence>
<feature type="transmembrane region" description="Helical" evidence="14">
    <location>
        <begin position="27"/>
        <end position="49"/>
    </location>
</feature>
<keyword evidence="10" id="KW-0029">Amino-acid transport</keyword>
<keyword evidence="8" id="KW-0862">Zinc</keyword>
<name>A0A6A0A709_HAELA</name>
<evidence type="ECO:0000256" key="4">
    <source>
        <dbReference type="ARBA" id="ARBA00022448"/>
    </source>
</evidence>
<organism evidence="17 18">
    <name type="scientific">Haematococcus lacustris</name>
    <name type="common">Green alga</name>
    <name type="synonym">Haematococcus pluvialis</name>
    <dbReference type="NCBI Taxonomy" id="44745"/>
    <lineage>
        <taxon>Eukaryota</taxon>
        <taxon>Viridiplantae</taxon>
        <taxon>Chlorophyta</taxon>
        <taxon>core chlorophytes</taxon>
        <taxon>Chlorophyceae</taxon>
        <taxon>CS clade</taxon>
        <taxon>Chlamydomonadales</taxon>
        <taxon>Haematococcaceae</taxon>
        <taxon>Haematococcus</taxon>
    </lineage>
</organism>
<evidence type="ECO:0000256" key="13">
    <source>
        <dbReference type="ARBA" id="ARBA00023140"/>
    </source>
</evidence>
<dbReference type="GO" id="GO:0005778">
    <property type="term" value="C:peroxisomal membrane"/>
    <property type="evidence" value="ECO:0007669"/>
    <property type="project" value="UniProtKB-SubCell"/>
</dbReference>
<comment type="caution">
    <text evidence="17">The sequence shown here is derived from an EMBL/GenBank/DDBJ whole genome shotgun (WGS) entry which is preliminary data.</text>
</comment>
<protein>
    <recommendedName>
        <fullName evidence="19">Aa_trans domain-containing protein</fullName>
    </recommendedName>
</protein>
<dbReference type="EMBL" id="BLLF01003847">
    <property type="protein sequence ID" value="GFH28369.1"/>
    <property type="molecule type" value="Genomic_DNA"/>
</dbReference>
<keyword evidence="7" id="KW-0863">Zinc-finger</keyword>
<gene>
    <name evidence="17" type="ORF">HaLaN_26847</name>
</gene>
<evidence type="ECO:0000256" key="2">
    <source>
        <dbReference type="ARBA" id="ARBA00004906"/>
    </source>
</evidence>
<feature type="transmembrane region" description="Helical" evidence="14">
    <location>
        <begin position="142"/>
        <end position="161"/>
    </location>
</feature>
<evidence type="ECO:0000256" key="12">
    <source>
        <dbReference type="ARBA" id="ARBA00023136"/>
    </source>
</evidence>
<evidence type="ECO:0000313" key="17">
    <source>
        <dbReference type="EMBL" id="GFH28369.1"/>
    </source>
</evidence>
<feature type="transmembrane region" description="Helical" evidence="14">
    <location>
        <begin position="69"/>
        <end position="89"/>
    </location>
</feature>
<dbReference type="Proteomes" id="UP000485058">
    <property type="component" value="Unassembled WGS sequence"/>
</dbReference>
<evidence type="ECO:0000256" key="6">
    <source>
        <dbReference type="ARBA" id="ARBA00022723"/>
    </source>
</evidence>
<feature type="domain" description="Pex N-terminal" evidence="16">
    <location>
        <begin position="377"/>
        <end position="524"/>
    </location>
</feature>
<dbReference type="Pfam" id="PF01490">
    <property type="entry name" value="Aa_trans"/>
    <property type="match status" value="2"/>
</dbReference>
<dbReference type="GO" id="GO:0008270">
    <property type="term" value="F:zinc ion binding"/>
    <property type="evidence" value="ECO:0007669"/>
    <property type="project" value="UniProtKB-KW"/>
</dbReference>
<feature type="domain" description="Amino acid transporter transmembrane" evidence="15">
    <location>
        <begin position="11"/>
        <end position="166"/>
    </location>
</feature>
<feature type="transmembrane region" description="Helical" evidence="14">
    <location>
        <begin position="243"/>
        <end position="262"/>
    </location>
</feature>
<feature type="domain" description="Amino acid transporter transmembrane" evidence="15">
    <location>
        <begin position="194"/>
        <end position="335"/>
    </location>
</feature>
<sequence>MTRSKFAERYKADTYGQLVRRSLGRKLTALLAGIQVTYLFGACVVYLIIMGDTFSSLGQLYLDPSNWLVQRDVIITGLGLGLLLPLCLLKKLGHLSSLSTLAVAGFMFTAGVVMYQGTRLVLQRPDHLEGVVWWKWDLGTLYAVPIITFGFNCHSNVVSIFRELTAEPDLLIASLPPSPSAYRTMPNFAPRPASHKLINMLGVIIGAMLVIQVGYICVGISGYLGYPHTVGSNILQSLPQDAVYAQVAQGLIGFVVLAHYPLSHFPARTGIHDVLHLLGFTQPLSWVYDLFTVLFVISSVAVARSVHSLGDALHLIGGTTASFMIFFLPGLMLINAAVMKRSNNLLDLISQDAMAFVQLGGDESSRPTYFEVVAADRLVPSLKSALVYALSVLSQRRSWLHRLLTYEDEVLATLMLVVDWHSLSTVHATFAESLYGLRRKPINGIEDASQRPSRALELALQGLFLRLRSMALRCFVASYPLGHAGIELLTFGYHLAYLLSACPAHRPVLHALGLQLARVSASDMVSVRDMLS</sequence>
<evidence type="ECO:0000256" key="5">
    <source>
        <dbReference type="ARBA" id="ARBA00022692"/>
    </source>
</evidence>
<dbReference type="Pfam" id="PF04757">
    <property type="entry name" value="Pex2_Pex12"/>
    <property type="match status" value="1"/>
</dbReference>
<evidence type="ECO:0000256" key="14">
    <source>
        <dbReference type="SAM" id="Phobius"/>
    </source>
</evidence>
<feature type="transmembrane region" description="Helical" evidence="14">
    <location>
        <begin position="283"/>
        <end position="303"/>
    </location>
</feature>
<evidence type="ECO:0000256" key="11">
    <source>
        <dbReference type="ARBA" id="ARBA00022989"/>
    </source>
</evidence>
<proteinExistence type="inferred from homology"/>
<feature type="transmembrane region" description="Helical" evidence="14">
    <location>
        <begin position="101"/>
        <end position="122"/>
    </location>
</feature>
<accession>A0A6A0A709</accession>
<keyword evidence="13" id="KW-0576">Peroxisome</keyword>
<keyword evidence="18" id="KW-1185">Reference proteome</keyword>
<dbReference type="PANTHER" id="PTHR22950">
    <property type="entry name" value="AMINO ACID TRANSPORTER"/>
    <property type="match status" value="1"/>
</dbReference>
<comment type="subcellular location">
    <subcellularLocation>
        <location evidence="1">Peroxisome membrane</location>
        <topology evidence="1">Multi-pass membrane protein</topology>
    </subcellularLocation>
</comment>
<reference evidence="17 18" key="1">
    <citation type="submission" date="2020-02" db="EMBL/GenBank/DDBJ databases">
        <title>Draft genome sequence of Haematococcus lacustris strain NIES-144.</title>
        <authorList>
            <person name="Morimoto D."/>
            <person name="Nakagawa S."/>
            <person name="Yoshida T."/>
            <person name="Sawayama S."/>
        </authorList>
    </citation>
    <scope>NUCLEOTIDE SEQUENCE [LARGE SCALE GENOMIC DNA]</scope>
    <source>
        <strain evidence="17 18">NIES-144</strain>
    </source>
</reference>
<evidence type="ECO:0000256" key="9">
    <source>
        <dbReference type="ARBA" id="ARBA00022927"/>
    </source>
</evidence>